<evidence type="ECO:0000313" key="2">
    <source>
        <dbReference type="Proteomes" id="UP001163324"/>
    </source>
</evidence>
<name>A0ACC0V492_9HYPO</name>
<gene>
    <name evidence="1" type="ORF">N3K66_003071</name>
</gene>
<evidence type="ECO:0000313" key="1">
    <source>
        <dbReference type="EMBL" id="KAI9901254.1"/>
    </source>
</evidence>
<proteinExistence type="predicted"/>
<sequence length="560" mass="62364">MDQVEMEAQALSNFKRLLQKARDSLELECAYEVNTLHNVICSSGKIQYPHPDHTGLPSWIKSLERAREDIGFMLLELDPKGDAQRTGTCQEENGQIDERLRGSLSKAGSKQVTQKLDAAIITLTQAALIWSVIKHCQDLRCVFRTFVSMTKDTMNEKLINVASGQDRARMQRTLKEQSKVDVTIVNGGYSWLCIRTIGEARLARQMTDAGWSWGDHKPGDQVDADEWEDIPFVSHVQRLVSASRINRWEYAFPNIILVLTAIDLTTAHTDVKILLDQFRRLDSMVKIEIYGSDSDFLKNPPPLGVAIRNLLADPHAGLTPTLNLDHTILIDLISDITHLVLEPQEWQAPTTRAQIEEENMHEGGVMAATLYSLLKGRKLECTQEVAKHFHEVLRTVGTSLERTRGRILVPDPSKPFLPSGLITTHEAFNARSFRPVPASVQIPITVRPVEYTMEAITSLADEGTLPPVAVKVCEPGGVARNFPPAKRSVYVHGWATGNTTLTSNKEISGQMKTWVEAARTNDSEKGPRIWKVDVTRNLLAKNAEPSGAWIGSESPDAADC</sequence>
<comment type="caution">
    <text evidence="1">The sequence shown here is derived from an EMBL/GenBank/DDBJ whole genome shotgun (WGS) entry which is preliminary data.</text>
</comment>
<organism evidence="1 2">
    <name type="scientific">Trichothecium roseum</name>
    <dbReference type="NCBI Taxonomy" id="47278"/>
    <lineage>
        <taxon>Eukaryota</taxon>
        <taxon>Fungi</taxon>
        <taxon>Dikarya</taxon>
        <taxon>Ascomycota</taxon>
        <taxon>Pezizomycotina</taxon>
        <taxon>Sordariomycetes</taxon>
        <taxon>Hypocreomycetidae</taxon>
        <taxon>Hypocreales</taxon>
        <taxon>Hypocreales incertae sedis</taxon>
        <taxon>Trichothecium</taxon>
    </lineage>
</organism>
<keyword evidence="2" id="KW-1185">Reference proteome</keyword>
<dbReference type="EMBL" id="CM047942">
    <property type="protein sequence ID" value="KAI9901254.1"/>
    <property type="molecule type" value="Genomic_DNA"/>
</dbReference>
<reference evidence="1" key="1">
    <citation type="submission" date="2022-10" db="EMBL/GenBank/DDBJ databases">
        <title>Complete Genome of Trichothecium roseum strain YXFP-22015, a Plant Pathogen Isolated from Citrus.</title>
        <authorList>
            <person name="Wang Y."/>
            <person name="Zhu L."/>
        </authorList>
    </citation>
    <scope>NUCLEOTIDE SEQUENCE</scope>
    <source>
        <strain evidence="1">YXFP-22015</strain>
    </source>
</reference>
<dbReference type="Proteomes" id="UP001163324">
    <property type="component" value="Chromosome 3"/>
</dbReference>
<accession>A0ACC0V492</accession>
<protein>
    <submittedName>
        <fullName evidence="1">Uncharacterized protein</fullName>
    </submittedName>
</protein>